<dbReference type="RefSeq" id="WP_143942178.1">
    <property type="nucleotide sequence ID" value="NZ_VKLS01000073.1"/>
</dbReference>
<organism evidence="2 3">
    <name type="scientific">Streptomyces benahoarensis</name>
    <dbReference type="NCBI Taxonomy" id="2595054"/>
    <lineage>
        <taxon>Bacteria</taxon>
        <taxon>Bacillati</taxon>
        <taxon>Actinomycetota</taxon>
        <taxon>Actinomycetes</taxon>
        <taxon>Kitasatosporales</taxon>
        <taxon>Streptomycetaceae</taxon>
        <taxon>Streptomyces</taxon>
    </lineage>
</organism>
<sequence length="99" mass="10818">MDAKQNAGPPFRRRALPPSSPVAPTPQAGRREEATPIFDQLLREWRSGAPLPVTWPAADTPPQPGDRRPPTAAAEEHVIPRSRRHDPPPKAPGGRRGED</sequence>
<dbReference type="EMBL" id="VKLS01000073">
    <property type="protein sequence ID" value="TSB42560.1"/>
    <property type="molecule type" value="Genomic_DNA"/>
</dbReference>
<dbReference type="Proteomes" id="UP000320888">
    <property type="component" value="Unassembled WGS sequence"/>
</dbReference>
<keyword evidence="3" id="KW-1185">Reference proteome</keyword>
<evidence type="ECO:0000256" key="1">
    <source>
        <dbReference type="SAM" id="MobiDB-lite"/>
    </source>
</evidence>
<comment type="caution">
    <text evidence="2">The sequence shown here is derived from an EMBL/GenBank/DDBJ whole genome shotgun (WGS) entry which is preliminary data.</text>
</comment>
<evidence type="ECO:0000313" key="3">
    <source>
        <dbReference type="Proteomes" id="UP000320888"/>
    </source>
</evidence>
<name>A0A553ZM91_9ACTN</name>
<dbReference type="AlphaFoldDB" id="A0A553ZM91"/>
<gene>
    <name evidence="2" type="ORF">FNZ23_09240</name>
</gene>
<reference evidence="2 3" key="1">
    <citation type="submission" date="2019-07" db="EMBL/GenBank/DDBJ databases">
        <title>Draft genome for Streptomyces benahoarensis MZ03-48.</title>
        <authorList>
            <person name="Gonzalez-Pimentel J.L."/>
        </authorList>
    </citation>
    <scope>NUCLEOTIDE SEQUENCE [LARGE SCALE GENOMIC DNA]</scope>
    <source>
        <strain evidence="2 3">MZ03-48</strain>
    </source>
</reference>
<feature type="compositionally biased region" description="Basic and acidic residues" evidence="1">
    <location>
        <begin position="65"/>
        <end position="79"/>
    </location>
</feature>
<protein>
    <submittedName>
        <fullName evidence="2">Uncharacterized protein</fullName>
    </submittedName>
</protein>
<accession>A0A553ZM91</accession>
<evidence type="ECO:0000313" key="2">
    <source>
        <dbReference type="EMBL" id="TSB42560.1"/>
    </source>
</evidence>
<dbReference type="OrthoDB" id="4251220at2"/>
<proteinExistence type="predicted"/>
<feature type="region of interest" description="Disordered" evidence="1">
    <location>
        <begin position="1"/>
        <end position="99"/>
    </location>
</feature>